<feature type="compositionally biased region" description="Polar residues" evidence="1">
    <location>
        <begin position="674"/>
        <end position="696"/>
    </location>
</feature>
<feature type="region of interest" description="Disordered" evidence="1">
    <location>
        <begin position="579"/>
        <end position="611"/>
    </location>
</feature>
<evidence type="ECO:0000256" key="1">
    <source>
        <dbReference type="SAM" id="MobiDB-lite"/>
    </source>
</evidence>
<feature type="region of interest" description="Disordered" evidence="1">
    <location>
        <begin position="750"/>
        <end position="780"/>
    </location>
</feature>
<feature type="region of interest" description="Disordered" evidence="1">
    <location>
        <begin position="1"/>
        <end position="25"/>
    </location>
</feature>
<dbReference type="Proteomes" id="UP000799772">
    <property type="component" value="Unassembled WGS sequence"/>
</dbReference>
<proteinExistence type="predicted"/>
<name>A0A9P4IR94_9PEZI</name>
<dbReference type="EMBL" id="ML978122">
    <property type="protein sequence ID" value="KAF2103052.1"/>
    <property type="molecule type" value="Genomic_DNA"/>
</dbReference>
<keyword evidence="3" id="KW-1185">Reference proteome</keyword>
<evidence type="ECO:0000313" key="3">
    <source>
        <dbReference type="Proteomes" id="UP000799772"/>
    </source>
</evidence>
<feature type="compositionally biased region" description="Polar residues" evidence="1">
    <location>
        <begin position="125"/>
        <end position="143"/>
    </location>
</feature>
<reference evidence="2" key="1">
    <citation type="journal article" date="2020" name="Stud. Mycol.">
        <title>101 Dothideomycetes genomes: a test case for predicting lifestyles and emergence of pathogens.</title>
        <authorList>
            <person name="Haridas S."/>
            <person name="Albert R."/>
            <person name="Binder M."/>
            <person name="Bloem J."/>
            <person name="Labutti K."/>
            <person name="Salamov A."/>
            <person name="Andreopoulos B."/>
            <person name="Baker S."/>
            <person name="Barry K."/>
            <person name="Bills G."/>
            <person name="Bluhm B."/>
            <person name="Cannon C."/>
            <person name="Castanera R."/>
            <person name="Culley D."/>
            <person name="Daum C."/>
            <person name="Ezra D."/>
            <person name="Gonzalez J."/>
            <person name="Henrissat B."/>
            <person name="Kuo A."/>
            <person name="Liang C."/>
            <person name="Lipzen A."/>
            <person name="Lutzoni F."/>
            <person name="Magnuson J."/>
            <person name="Mondo S."/>
            <person name="Nolan M."/>
            <person name="Ohm R."/>
            <person name="Pangilinan J."/>
            <person name="Park H.-J."/>
            <person name="Ramirez L."/>
            <person name="Alfaro M."/>
            <person name="Sun H."/>
            <person name="Tritt A."/>
            <person name="Yoshinaga Y."/>
            <person name="Zwiers L.-H."/>
            <person name="Turgeon B."/>
            <person name="Goodwin S."/>
            <person name="Spatafora J."/>
            <person name="Crous P."/>
            <person name="Grigoriev I."/>
        </authorList>
    </citation>
    <scope>NUCLEOTIDE SEQUENCE</scope>
    <source>
        <strain evidence="2">CBS 133067</strain>
    </source>
</reference>
<feature type="region of interest" description="Disordered" evidence="1">
    <location>
        <begin position="934"/>
        <end position="959"/>
    </location>
</feature>
<evidence type="ECO:0000313" key="2">
    <source>
        <dbReference type="EMBL" id="KAF2103052.1"/>
    </source>
</evidence>
<sequence length="993" mass="107590">MDRTQQTNDSRYHPYKRPARNALPLEEDDTYSAYEASSAHNGAIPAIFAGIAAPTDAEVAPNAFTDPNARRRKTPGGVYVDDGVNDPIHAPAASIENRKYVTPYSRLPEPPITPLSLATPTPTARSSQPSDETTPLSQNNQTLQTIYDATPRKKQRQEKQPIHEPYKEFSGLFSNFDEVRQHLYGDRKTEKEPEDVSAMSKNIRPYVTRLYNAMIDLSEIEDTVGDKGDRRTVSPAYQAWAMYRPYAPEDIEAKAYEVVIQIMKHHKFGCQLPEYQLRHVEEQGGEEDLPLIERFEIIEDGCRRWKSICDDIMKDIFHVRVLVTAPCGYIQSDQNKGRYRKSNKQRGDMTKTLKEGTANVDVSQQRRSKNYRNDVSSNLDSTKATQDRQSHTPQPTPQIQQFAVPQRRGTSMDYRGGAIQQLQNPSQDESLVHCSEQSFVNAANIQSQNGNFNAALSAASSGPYMLAGHNHRFDEDPHRLGGQLVPDQSRNPYPSFQGHQMHQGNTDFSNLSGYVQMPQSTSVAASANRHGNGPSLPGDMVPRPVRPEQAILREAHYKARHPGQQQVQRKLLPNQYYKAPSHPGQALAANGLQPGMMQEGSGKVSSDSLSNGTSTIGSVALPAGSIPPSIGLAATPNMPENRPSLPEDIMPRPPQQVQAILREAHYQARHPGQRQAQNETLRSQPSKATSDSTPSPAANVPQPDMMQAGMIQGGPENTNRNALSNGAPMVDTALPAGSTLSTSEALAKIDQRDQHASEGSPLANGVQDSQEVDEQLHSSAAQEFDNASDIAVLQASSITPPAGSVSLGSLGHGNAQASVPSTANQISYTNAGIPPTPDTLDTQDMSEDNLTAIRAFLNSGIDPSVQGAADATPQSVNSYVDWDSMTGAMGEESPVDSGVNQNLIPTSAQEVGLNDQQAPEFGGQQLLDPILAAQSSGPAEASTGPSGSGSIATGGSIPTAGSNLQQNLLALDECSDDWWTEEAANRVWNGQGS</sequence>
<feature type="compositionally biased region" description="Low complexity" evidence="1">
    <location>
        <begin position="941"/>
        <end position="958"/>
    </location>
</feature>
<feature type="region of interest" description="Disordered" evidence="1">
    <location>
        <begin position="483"/>
        <end position="507"/>
    </location>
</feature>
<protein>
    <submittedName>
        <fullName evidence="2">Uncharacterized protein</fullName>
    </submittedName>
</protein>
<feature type="region of interest" description="Disordered" evidence="1">
    <location>
        <begin position="522"/>
        <end position="543"/>
    </location>
</feature>
<feature type="compositionally biased region" description="Polar residues" evidence="1">
    <location>
        <begin position="715"/>
        <end position="724"/>
    </location>
</feature>
<accession>A0A9P4IR94</accession>
<feature type="compositionally biased region" description="Low complexity" evidence="1">
    <location>
        <begin position="114"/>
        <end position="124"/>
    </location>
</feature>
<dbReference type="OrthoDB" id="3786709at2759"/>
<feature type="region of interest" description="Disordered" evidence="1">
    <location>
        <begin position="105"/>
        <end position="143"/>
    </location>
</feature>
<dbReference type="AlphaFoldDB" id="A0A9P4IR94"/>
<feature type="region of interest" description="Disordered" evidence="1">
    <location>
        <begin position="632"/>
        <end position="651"/>
    </location>
</feature>
<feature type="compositionally biased region" description="Polar residues" evidence="1">
    <location>
        <begin position="391"/>
        <end position="403"/>
    </location>
</feature>
<feature type="region of interest" description="Disordered" evidence="1">
    <location>
        <begin position="359"/>
        <end position="410"/>
    </location>
</feature>
<feature type="compositionally biased region" description="Polar residues" evidence="1">
    <location>
        <begin position="486"/>
        <end position="507"/>
    </location>
</feature>
<feature type="compositionally biased region" description="Polar residues" evidence="1">
    <location>
        <begin position="373"/>
        <end position="384"/>
    </location>
</feature>
<feature type="region of interest" description="Disordered" evidence="1">
    <location>
        <begin position="667"/>
        <end position="735"/>
    </location>
</feature>
<feature type="region of interest" description="Disordered" evidence="1">
    <location>
        <begin position="61"/>
        <end position="86"/>
    </location>
</feature>
<comment type="caution">
    <text evidence="2">The sequence shown here is derived from an EMBL/GenBank/DDBJ whole genome shotgun (WGS) entry which is preliminary data.</text>
</comment>
<gene>
    <name evidence="2" type="ORF">NA57DRAFT_52589</name>
</gene>
<organism evidence="2 3">
    <name type="scientific">Rhizodiscina lignyota</name>
    <dbReference type="NCBI Taxonomy" id="1504668"/>
    <lineage>
        <taxon>Eukaryota</taxon>
        <taxon>Fungi</taxon>
        <taxon>Dikarya</taxon>
        <taxon>Ascomycota</taxon>
        <taxon>Pezizomycotina</taxon>
        <taxon>Dothideomycetes</taxon>
        <taxon>Pleosporomycetidae</taxon>
        <taxon>Aulographales</taxon>
        <taxon>Rhizodiscinaceae</taxon>
        <taxon>Rhizodiscina</taxon>
    </lineage>
</organism>